<organism evidence="2 3">
    <name type="scientific">Arachis hypogaea</name>
    <name type="common">Peanut</name>
    <dbReference type="NCBI Taxonomy" id="3818"/>
    <lineage>
        <taxon>Eukaryota</taxon>
        <taxon>Viridiplantae</taxon>
        <taxon>Streptophyta</taxon>
        <taxon>Embryophyta</taxon>
        <taxon>Tracheophyta</taxon>
        <taxon>Spermatophyta</taxon>
        <taxon>Magnoliopsida</taxon>
        <taxon>eudicotyledons</taxon>
        <taxon>Gunneridae</taxon>
        <taxon>Pentapetalae</taxon>
        <taxon>rosids</taxon>
        <taxon>fabids</taxon>
        <taxon>Fabales</taxon>
        <taxon>Fabaceae</taxon>
        <taxon>Papilionoideae</taxon>
        <taxon>50 kb inversion clade</taxon>
        <taxon>dalbergioids sensu lato</taxon>
        <taxon>Dalbergieae</taxon>
        <taxon>Pterocarpus clade</taxon>
        <taxon>Arachis</taxon>
    </lineage>
</organism>
<dbReference type="PANTHER" id="PTHR31669:SF283">
    <property type="entry name" value="PROTEIN FAR1-RELATED SEQUENCE"/>
    <property type="match status" value="1"/>
</dbReference>
<keyword evidence="3" id="KW-1185">Reference proteome</keyword>
<reference evidence="2 3" key="1">
    <citation type="submission" date="2019-01" db="EMBL/GenBank/DDBJ databases">
        <title>Sequencing of cultivated peanut Arachis hypogaea provides insights into genome evolution and oil improvement.</title>
        <authorList>
            <person name="Chen X."/>
        </authorList>
    </citation>
    <scope>NUCLEOTIDE SEQUENCE [LARGE SCALE GENOMIC DNA]</scope>
    <source>
        <strain evidence="3">cv. Fuhuasheng</strain>
        <tissue evidence="2">Leaves</tissue>
    </source>
</reference>
<comment type="similarity">
    <text evidence="1">Belongs to the FHY3/FAR1 family.</text>
</comment>
<keyword evidence="1" id="KW-0479">Metal-binding</keyword>
<dbReference type="AlphaFoldDB" id="A0A445AXD0"/>
<dbReference type="Proteomes" id="UP000289738">
    <property type="component" value="Chromosome B01"/>
</dbReference>
<gene>
    <name evidence="2" type="ORF">Ahy_B01g055847</name>
</gene>
<dbReference type="GO" id="GO:0005634">
    <property type="term" value="C:nucleus"/>
    <property type="evidence" value="ECO:0007669"/>
    <property type="project" value="UniProtKB-SubCell"/>
</dbReference>
<dbReference type="EMBL" id="SDMP01000011">
    <property type="protein sequence ID" value="RYR31067.1"/>
    <property type="molecule type" value="Genomic_DNA"/>
</dbReference>
<evidence type="ECO:0000313" key="2">
    <source>
        <dbReference type="EMBL" id="RYR31067.1"/>
    </source>
</evidence>
<comment type="subcellular location">
    <subcellularLocation>
        <location evidence="1">Nucleus</location>
    </subcellularLocation>
</comment>
<proteinExistence type="inferred from homology"/>
<accession>A0A445AXD0</accession>
<comment type="function">
    <text evidence="1">Putative transcription activator involved in regulating light control of development.</text>
</comment>
<dbReference type="GO" id="GO:0006355">
    <property type="term" value="P:regulation of DNA-templated transcription"/>
    <property type="evidence" value="ECO:0007669"/>
    <property type="project" value="UniProtKB-UniRule"/>
</dbReference>
<name>A0A445AXD0_ARAHY</name>
<evidence type="ECO:0000313" key="3">
    <source>
        <dbReference type="Proteomes" id="UP000289738"/>
    </source>
</evidence>
<sequence>MSHVVWNSFTKEAFDMNWNDFPMKYGVGNNKWLLGLTDVVTLSVWIFMCFACVIEVSTCMTFGVFGSDLVYLVYHFWTGMRSIQRSESMQAFFNKFITLNSSHIQFVKQYDNYLGSREQRERIGCCRFSYCHTMCNKIIIRSSISACVYSREVQGSPSTI</sequence>
<dbReference type="GO" id="GO:0008270">
    <property type="term" value="F:zinc ion binding"/>
    <property type="evidence" value="ECO:0007669"/>
    <property type="project" value="UniProtKB-UniRule"/>
</dbReference>
<keyword evidence="1" id="KW-0539">Nucleus</keyword>
<dbReference type="PANTHER" id="PTHR31669">
    <property type="entry name" value="PROTEIN FAR1-RELATED SEQUENCE 10-RELATED"/>
    <property type="match status" value="1"/>
</dbReference>
<keyword evidence="1" id="KW-0862">Zinc</keyword>
<protein>
    <recommendedName>
        <fullName evidence="1">Protein FAR1-RELATED SEQUENCE</fullName>
    </recommendedName>
</protein>
<comment type="caution">
    <text evidence="2">The sequence shown here is derived from an EMBL/GenBank/DDBJ whole genome shotgun (WGS) entry which is preliminary data.</text>
</comment>
<dbReference type="InterPro" id="IPR031052">
    <property type="entry name" value="FHY3/FAR1"/>
</dbReference>
<evidence type="ECO:0000256" key="1">
    <source>
        <dbReference type="RuleBase" id="RU367018"/>
    </source>
</evidence>
<keyword evidence="1" id="KW-0863">Zinc-finger</keyword>